<dbReference type="RefSeq" id="WP_114027592.1">
    <property type="nucleotide sequence ID" value="NZ_QOIL01000003.1"/>
</dbReference>
<evidence type="ECO:0000313" key="3">
    <source>
        <dbReference type="EMBL" id="RCG31977.1"/>
    </source>
</evidence>
<dbReference type="GO" id="GO:0005576">
    <property type="term" value="C:extracellular region"/>
    <property type="evidence" value="ECO:0007669"/>
    <property type="project" value="InterPro"/>
</dbReference>
<sequence length="257" mass="27382">MSDRRLLAAAASAHPRPEYPLILEHLPGRHDQKTHGRSGRGNRPESKGDSSAAERTAAPPRRGSASSGGSKAGARAARAAPVKDKRWLDAHYGEWRNSLSPTQDKAMRFYQSPGFALVNGQLRGLKKGEIKADVSFTDADLERARKASTALKSAIKKAPPLVEPMTVYRGFGANQFGDLEPGQVLSDKGFVSTSITPDVGAVGKATKQATAEITLPEGTKAAAGSARELVLPPGSKFRVLDVSDRSGVPHVRMELIL</sequence>
<gene>
    <name evidence="3" type="ORF">DQ384_05390</name>
</gene>
<dbReference type="OrthoDB" id="4981820at2"/>
<reference evidence="3 4" key="1">
    <citation type="submission" date="2018-06" db="EMBL/GenBank/DDBJ databases">
        <title>Sphaerisporangium craniellae sp. nov., isolated from a marine sponge in the South China Sea.</title>
        <authorList>
            <person name="Li L."/>
        </authorList>
    </citation>
    <scope>NUCLEOTIDE SEQUENCE [LARGE SCALE GENOMIC DNA]</scope>
    <source>
        <strain evidence="3 4">CCTCC AA 208026</strain>
    </source>
</reference>
<feature type="compositionally biased region" description="Low complexity" evidence="1">
    <location>
        <begin position="57"/>
        <end position="80"/>
    </location>
</feature>
<dbReference type="Gene3D" id="3.90.176.10">
    <property type="entry name" value="Toxin ADP-ribosyltransferase, Chain A, domain 1"/>
    <property type="match status" value="1"/>
</dbReference>
<feature type="domain" description="ADP ribosyltransferase" evidence="2">
    <location>
        <begin position="85"/>
        <end position="242"/>
    </location>
</feature>
<dbReference type="PROSITE" id="PS51996">
    <property type="entry name" value="TR_MART"/>
    <property type="match status" value="1"/>
</dbReference>
<evidence type="ECO:0000259" key="2">
    <source>
        <dbReference type="Pfam" id="PF03496"/>
    </source>
</evidence>
<accession>A0A367FQI9</accession>
<feature type="region of interest" description="Disordered" evidence="1">
    <location>
        <begin position="1"/>
        <end position="80"/>
    </location>
</feature>
<dbReference type="AlphaFoldDB" id="A0A367FQI9"/>
<dbReference type="Proteomes" id="UP000253094">
    <property type="component" value="Unassembled WGS sequence"/>
</dbReference>
<dbReference type="Pfam" id="PF03496">
    <property type="entry name" value="ADPrib_exo_Tox"/>
    <property type="match status" value="1"/>
</dbReference>
<evidence type="ECO:0000313" key="4">
    <source>
        <dbReference type="Proteomes" id="UP000253094"/>
    </source>
</evidence>
<evidence type="ECO:0000256" key="1">
    <source>
        <dbReference type="SAM" id="MobiDB-lite"/>
    </source>
</evidence>
<dbReference type="EMBL" id="QOIL01000003">
    <property type="protein sequence ID" value="RCG31977.1"/>
    <property type="molecule type" value="Genomic_DNA"/>
</dbReference>
<keyword evidence="4" id="KW-1185">Reference proteome</keyword>
<name>A0A367FQI9_9ACTN</name>
<dbReference type="SUPFAM" id="SSF56399">
    <property type="entry name" value="ADP-ribosylation"/>
    <property type="match status" value="1"/>
</dbReference>
<protein>
    <recommendedName>
        <fullName evidence="2">ADP ribosyltransferase domain-containing protein</fullName>
    </recommendedName>
</protein>
<dbReference type="InterPro" id="IPR003540">
    <property type="entry name" value="ADP-ribosyltransferase"/>
</dbReference>
<proteinExistence type="predicted"/>
<comment type="caution">
    <text evidence="3">The sequence shown here is derived from an EMBL/GenBank/DDBJ whole genome shotgun (WGS) entry which is preliminary data.</text>
</comment>
<organism evidence="3 4">
    <name type="scientific">Sphaerisporangium album</name>
    <dbReference type="NCBI Taxonomy" id="509200"/>
    <lineage>
        <taxon>Bacteria</taxon>
        <taxon>Bacillati</taxon>
        <taxon>Actinomycetota</taxon>
        <taxon>Actinomycetes</taxon>
        <taxon>Streptosporangiales</taxon>
        <taxon>Streptosporangiaceae</taxon>
        <taxon>Sphaerisporangium</taxon>
    </lineage>
</organism>